<reference evidence="2 3" key="1">
    <citation type="submission" date="2018-04" db="EMBL/GenBank/DDBJ databases">
        <title>Genomic Encyclopedia of Archaeal and Bacterial Type Strains, Phase II (KMG-II): from individual species to whole genera.</title>
        <authorList>
            <person name="Goeker M."/>
        </authorList>
    </citation>
    <scope>NUCLEOTIDE SEQUENCE [LARGE SCALE GENOMIC DNA]</scope>
    <source>
        <strain evidence="2 3">DSM 29329</strain>
    </source>
</reference>
<dbReference type="OrthoDB" id="7301318at2"/>
<organism evidence="2 3">
    <name type="scientific">Allosediminivita pacifica</name>
    <dbReference type="NCBI Taxonomy" id="1267769"/>
    <lineage>
        <taxon>Bacteria</taxon>
        <taxon>Pseudomonadati</taxon>
        <taxon>Pseudomonadota</taxon>
        <taxon>Alphaproteobacteria</taxon>
        <taxon>Rhodobacterales</taxon>
        <taxon>Paracoccaceae</taxon>
        <taxon>Allosediminivita</taxon>
    </lineage>
</organism>
<sequence>MTLAQARLFDAIDTTWPTAARVTTGPWVLREGRGGGKRVSAATLSGELRDGDIPTAEEAMRRMGQAPLFMLRPGEEALDSTLADLGYETVDVTRLRVCPVWQLTDREIPRVTTFTLWEPLAIMREIWAEGGIGPDRLAVMERVSTPKTAILGRIDDHPAGTAFCALDGDVAMVHALEIRQAHRGKGLGGWIMRAAAAWAEAQGAAWMTCLHTQQNAGAEALYSSLGMTDIGSYHYRILPNPGAGAT</sequence>
<dbReference type="Gene3D" id="3.40.630.30">
    <property type="match status" value="1"/>
</dbReference>
<dbReference type="GO" id="GO:0016747">
    <property type="term" value="F:acyltransferase activity, transferring groups other than amino-acyl groups"/>
    <property type="evidence" value="ECO:0007669"/>
    <property type="project" value="InterPro"/>
</dbReference>
<keyword evidence="3" id="KW-1185">Reference proteome</keyword>
<dbReference type="AlphaFoldDB" id="A0A2T6AZG3"/>
<keyword evidence="2" id="KW-0808">Transferase</keyword>
<name>A0A2T6AZG3_9RHOB</name>
<proteinExistence type="predicted"/>
<dbReference type="InterPro" id="IPR000182">
    <property type="entry name" value="GNAT_dom"/>
</dbReference>
<comment type="caution">
    <text evidence="2">The sequence shown here is derived from an EMBL/GenBank/DDBJ whole genome shotgun (WGS) entry which is preliminary data.</text>
</comment>
<dbReference type="PROSITE" id="PS51186">
    <property type="entry name" value="GNAT"/>
    <property type="match status" value="1"/>
</dbReference>
<protein>
    <submittedName>
        <fullName evidence="2">Acetyltransferase (GNAT) family protein</fullName>
    </submittedName>
</protein>
<gene>
    <name evidence="2" type="ORF">C8N44_10713</name>
</gene>
<dbReference type="RefSeq" id="WP_107975439.1">
    <property type="nucleotide sequence ID" value="NZ_BMEZ01000007.1"/>
</dbReference>
<evidence type="ECO:0000313" key="3">
    <source>
        <dbReference type="Proteomes" id="UP000244069"/>
    </source>
</evidence>
<dbReference type="Pfam" id="PF00583">
    <property type="entry name" value="Acetyltransf_1"/>
    <property type="match status" value="1"/>
</dbReference>
<dbReference type="InterPro" id="IPR016181">
    <property type="entry name" value="Acyl_CoA_acyltransferase"/>
</dbReference>
<feature type="domain" description="N-acetyltransferase" evidence="1">
    <location>
        <begin position="106"/>
        <end position="246"/>
    </location>
</feature>
<dbReference type="SUPFAM" id="SSF55729">
    <property type="entry name" value="Acyl-CoA N-acyltransferases (Nat)"/>
    <property type="match status" value="1"/>
</dbReference>
<evidence type="ECO:0000259" key="1">
    <source>
        <dbReference type="PROSITE" id="PS51186"/>
    </source>
</evidence>
<dbReference type="EMBL" id="QBKN01000007">
    <property type="protein sequence ID" value="PTX49173.1"/>
    <property type="molecule type" value="Genomic_DNA"/>
</dbReference>
<evidence type="ECO:0000313" key="2">
    <source>
        <dbReference type="EMBL" id="PTX49173.1"/>
    </source>
</evidence>
<dbReference type="Proteomes" id="UP000244069">
    <property type="component" value="Unassembled WGS sequence"/>
</dbReference>
<accession>A0A2T6AZG3</accession>